<reference evidence="2 3" key="1">
    <citation type="journal article" date="2007" name="Genome Res.">
        <title>Genome characteristics of facultatively symbiotic Frankia sp. strains reflect host range and host plant biogeography.</title>
        <authorList>
            <person name="Normand P."/>
            <person name="Lapierre P."/>
            <person name="Tisa L.S."/>
            <person name="Gogarten J.P."/>
            <person name="Alloisio N."/>
            <person name="Bagnarol E."/>
            <person name="Bassi C.A."/>
            <person name="Berry A.M."/>
            <person name="Bickhart D.M."/>
            <person name="Choisne N."/>
            <person name="Couloux A."/>
            <person name="Cournoyer B."/>
            <person name="Cruveiller S."/>
            <person name="Daubin V."/>
            <person name="Demange N."/>
            <person name="Francino M.P."/>
            <person name="Goltsman E."/>
            <person name="Huang Y."/>
            <person name="Kopp O.R."/>
            <person name="Labarre L."/>
            <person name="Lapidus A."/>
            <person name="Lavire C."/>
            <person name="Marechal J."/>
            <person name="Martinez M."/>
            <person name="Mastronunzio J.E."/>
            <person name="Mullin B.C."/>
            <person name="Niemann J."/>
            <person name="Pujic P."/>
            <person name="Rawnsley T."/>
            <person name="Rouy Z."/>
            <person name="Schenowitz C."/>
            <person name="Sellstedt A."/>
            <person name="Tavares F."/>
            <person name="Tomkins J.P."/>
            <person name="Vallenet D."/>
            <person name="Valverde C."/>
            <person name="Wall L.G."/>
            <person name="Wang Y."/>
            <person name="Medigue C."/>
            <person name="Benson D.R."/>
        </authorList>
    </citation>
    <scope>NUCLEOTIDE SEQUENCE [LARGE SCALE GENOMIC DNA]</scope>
    <source>
        <strain evidence="3">DSM 45818 / CECT 9043 / CcI3</strain>
    </source>
</reference>
<dbReference type="AlphaFoldDB" id="Q2JCN8"/>
<feature type="region of interest" description="Disordered" evidence="1">
    <location>
        <begin position="23"/>
        <end position="77"/>
    </location>
</feature>
<sequence length="109" mass="12014">MLIALETRDAGVSPTGVGIFPHRRRRMARNRRLNRFPGRSGHGQRMRSPGHGRGSDTRSDEVSRRGSGRATTEVRTFATTGGSLGLLTDWLTFAGYGRRIVPGPIQQQL</sequence>
<keyword evidence="3" id="KW-1185">Reference proteome</keyword>
<feature type="compositionally biased region" description="Basic and acidic residues" evidence="1">
    <location>
        <begin position="53"/>
        <end position="64"/>
    </location>
</feature>
<dbReference type="STRING" id="106370.Francci3_1578"/>
<dbReference type="HOGENOM" id="CLU_2179993_0_0_11"/>
<evidence type="ECO:0000313" key="3">
    <source>
        <dbReference type="Proteomes" id="UP000001937"/>
    </source>
</evidence>
<feature type="compositionally biased region" description="Basic residues" evidence="1">
    <location>
        <begin position="23"/>
        <end position="34"/>
    </location>
</feature>
<protein>
    <submittedName>
        <fullName evidence="2">Uncharacterized protein</fullName>
    </submittedName>
</protein>
<name>Q2JCN8_FRACC</name>
<evidence type="ECO:0000313" key="2">
    <source>
        <dbReference type="EMBL" id="ABD10954.1"/>
    </source>
</evidence>
<dbReference type="Proteomes" id="UP000001937">
    <property type="component" value="Chromosome"/>
</dbReference>
<organism evidence="2 3">
    <name type="scientific">Frankia casuarinae (strain DSM 45818 / CECT 9043 / HFP020203 / CcI3)</name>
    <dbReference type="NCBI Taxonomy" id="106370"/>
    <lineage>
        <taxon>Bacteria</taxon>
        <taxon>Bacillati</taxon>
        <taxon>Actinomycetota</taxon>
        <taxon>Actinomycetes</taxon>
        <taxon>Frankiales</taxon>
        <taxon>Frankiaceae</taxon>
        <taxon>Frankia</taxon>
    </lineage>
</organism>
<dbReference type="KEGG" id="fra:Francci3_1578"/>
<proteinExistence type="predicted"/>
<evidence type="ECO:0000256" key="1">
    <source>
        <dbReference type="SAM" id="MobiDB-lite"/>
    </source>
</evidence>
<accession>Q2JCN8</accession>
<dbReference type="EMBL" id="CP000249">
    <property type="protein sequence ID" value="ABD10954.1"/>
    <property type="molecule type" value="Genomic_DNA"/>
</dbReference>
<gene>
    <name evidence="2" type="ordered locus">Francci3_1578</name>
</gene>